<dbReference type="Proteomes" id="UP001152622">
    <property type="component" value="Chromosome 2"/>
</dbReference>
<comment type="caution">
    <text evidence="1">The sequence shown here is derived from an EMBL/GenBank/DDBJ whole genome shotgun (WGS) entry which is preliminary data.</text>
</comment>
<evidence type="ECO:0000313" key="1">
    <source>
        <dbReference type="EMBL" id="KAJ8373998.1"/>
    </source>
</evidence>
<accession>A0A9Q1J8Y1</accession>
<sequence>MRDVRGTAAISQRPALAAGYWGSVFTRLIRGQIQHLKAFHQSSWPILRTARSWDPSDCRTPSLSPRGARVTAGSRYSGAIICLRQKTEAAHLRLGGVYQCLANLLVRTCGPEVNGHEKRFYGPCRLDLTVFRVWTASPVLRCDMSDPSSLPWTCAL</sequence>
<protein>
    <submittedName>
        <fullName evidence="1">Uncharacterized protein</fullName>
    </submittedName>
</protein>
<name>A0A9Q1J8Y1_SYNKA</name>
<dbReference type="EMBL" id="JAINUF010000002">
    <property type="protein sequence ID" value="KAJ8373998.1"/>
    <property type="molecule type" value="Genomic_DNA"/>
</dbReference>
<keyword evidence="2" id="KW-1185">Reference proteome</keyword>
<dbReference type="AlphaFoldDB" id="A0A9Q1J8Y1"/>
<organism evidence="1 2">
    <name type="scientific">Synaphobranchus kaupii</name>
    <name type="common">Kaup's arrowtooth eel</name>
    <dbReference type="NCBI Taxonomy" id="118154"/>
    <lineage>
        <taxon>Eukaryota</taxon>
        <taxon>Metazoa</taxon>
        <taxon>Chordata</taxon>
        <taxon>Craniata</taxon>
        <taxon>Vertebrata</taxon>
        <taxon>Euteleostomi</taxon>
        <taxon>Actinopterygii</taxon>
        <taxon>Neopterygii</taxon>
        <taxon>Teleostei</taxon>
        <taxon>Anguilliformes</taxon>
        <taxon>Synaphobranchidae</taxon>
        <taxon>Synaphobranchus</taxon>
    </lineage>
</organism>
<proteinExistence type="predicted"/>
<evidence type="ECO:0000313" key="2">
    <source>
        <dbReference type="Proteomes" id="UP001152622"/>
    </source>
</evidence>
<gene>
    <name evidence="1" type="ORF">SKAU_G00045780</name>
</gene>
<reference evidence="1" key="1">
    <citation type="journal article" date="2023" name="Science">
        <title>Genome structures resolve the early diversification of teleost fishes.</title>
        <authorList>
            <person name="Parey E."/>
            <person name="Louis A."/>
            <person name="Montfort J."/>
            <person name="Bouchez O."/>
            <person name="Roques C."/>
            <person name="Iampietro C."/>
            <person name="Lluch J."/>
            <person name="Castinel A."/>
            <person name="Donnadieu C."/>
            <person name="Desvignes T."/>
            <person name="Floi Bucao C."/>
            <person name="Jouanno E."/>
            <person name="Wen M."/>
            <person name="Mejri S."/>
            <person name="Dirks R."/>
            <person name="Jansen H."/>
            <person name="Henkel C."/>
            <person name="Chen W.J."/>
            <person name="Zahm M."/>
            <person name="Cabau C."/>
            <person name="Klopp C."/>
            <person name="Thompson A.W."/>
            <person name="Robinson-Rechavi M."/>
            <person name="Braasch I."/>
            <person name="Lecointre G."/>
            <person name="Bobe J."/>
            <person name="Postlethwait J.H."/>
            <person name="Berthelot C."/>
            <person name="Roest Crollius H."/>
            <person name="Guiguen Y."/>
        </authorList>
    </citation>
    <scope>NUCLEOTIDE SEQUENCE</scope>
    <source>
        <strain evidence="1">WJC10195</strain>
    </source>
</reference>